<dbReference type="SUPFAM" id="SSF46785">
    <property type="entry name" value="Winged helix' DNA-binding domain"/>
    <property type="match status" value="1"/>
</dbReference>
<feature type="domain" description="HTH hxlR-type" evidence="1">
    <location>
        <begin position="1"/>
        <end position="52"/>
    </location>
</feature>
<dbReference type="InterPro" id="IPR002577">
    <property type="entry name" value="HTH_HxlR"/>
</dbReference>
<dbReference type="AlphaFoldDB" id="A0A939GMG8"/>
<dbReference type="InterPro" id="IPR036390">
    <property type="entry name" value="WH_DNA-bd_sf"/>
</dbReference>
<sequence>MLTSQLREMEDDSLGQRVIYPVVPPKVDYFITDLGKRVVPVCLALRDLGLSL</sequence>
<dbReference type="Proteomes" id="UP000664034">
    <property type="component" value="Unassembled WGS sequence"/>
</dbReference>
<evidence type="ECO:0000259" key="1">
    <source>
        <dbReference type="PROSITE" id="PS51118"/>
    </source>
</evidence>
<dbReference type="InterPro" id="IPR036388">
    <property type="entry name" value="WH-like_DNA-bd_sf"/>
</dbReference>
<gene>
    <name evidence="2" type="ORF">J2I47_21460</name>
</gene>
<dbReference type="Pfam" id="PF01638">
    <property type="entry name" value="HxlR"/>
    <property type="match status" value="1"/>
</dbReference>
<dbReference type="PROSITE" id="PS51118">
    <property type="entry name" value="HTH_HXLR"/>
    <property type="match status" value="1"/>
</dbReference>
<protein>
    <submittedName>
        <fullName evidence="2">Helix-turn-helix transcriptional regulator</fullName>
    </submittedName>
</protein>
<evidence type="ECO:0000313" key="3">
    <source>
        <dbReference type="Proteomes" id="UP000664034"/>
    </source>
</evidence>
<keyword evidence="3" id="KW-1185">Reference proteome</keyword>
<dbReference type="EMBL" id="JAFMYV010000012">
    <property type="protein sequence ID" value="MBO0939137.1"/>
    <property type="molecule type" value="Genomic_DNA"/>
</dbReference>
<dbReference type="RefSeq" id="WP_207366668.1">
    <property type="nucleotide sequence ID" value="NZ_JAFMYV010000012.1"/>
</dbReference>
<proteinExistence type="predicted"/>
<organism evidence="2 3">
    <name type="scientific">Fibrella rubiginis</name>
    <dbReference type="NCBI Taxonomy" id="2817060"/>
    <lineage>
        <taxon>Bacteria</taxon>
        <taxon>Pseudomonadati</taxon>
        <taxon>Bacteroidota</taxon>
        <taxon>Cytophagia</taxon>
        <taxon>Cytophagales</taxon>
        <taxon>Spirosomataceae</taxon>
        <taxon>Fibrella</taxon>
    </lineage>
</organism>
<comment type="caution">
    <text evidence="2">The sequence shown here is derived from an EMBL/GenBank/DDBJ whole genome shotgun (WGS) entry which is preliminary data.</text>
</comment>
<name>A0A939GMG8_9BACT</name>
<accession>A0A939GMG8</accession>
<evidence type="ECO:0000313" key="2">
    <source>
        <dbReference type="EMBL" id="MBO0939137.1"/>
    </source>
</evidence>
<dbReference type="Gene3D" id="1.10.10.10">
    <property type="entry name" value="Winged helix-like DNA-binding domain superfamily/Winged helix DNA-binding domain"/>
    <property type="match status" value="1"/>
</dbReference>
<reference evidence="2" key="1">
    <citation type="submission" date="2021-03" db="EMBL/GenBank/DDBJ databases">
        <title>Fibrella sp. HMF5335 genome sequencing and assembly.</title>
        <authorList>
            <person name="Kang H."/>
            <person name="Kim H."/>
            <person name="Bae S."/>
            <person name="Joh K."/>
        </authorList>
    </citation>
    <scope>NUCLEOTIDE SEQUENCE</scope>
    <source>
        <strain evidence="2">HMF5335</strain>
    </source>
</reference>